<organism evidence="1 2">
    <name type="scientific">Dentiscutata erythropus</name>
    <dbReference type="NCBI Taxonomy" id="1348616"/>
    <lineage>
        <taxon>Eukaryota</taxon>
        <taxon>Fungi</taxon>
        <taxon>Fungi incertae sedis</taxon>
        <taxon>Mucoromycota</taxon>
        <taxon>Glomeromycotina</taxon>
        <taxon>Glomeromycetes</taxon>
        <taxon>Diversisporales</taxon>
        <taxon>Gigasporaceae</taxon>
        <taxon>Dentiscutata</taxon>
    </lineage>
</organism>
<dbReference type="AlphaFoldDB" id="A0A9N9G3C8"/>
<evidence type="ECO:0000313" key="2">
    <source>
        <dbReference type="Proteomes" id="UP000789405"/>
    </source>
</evidence>
<sequence>MADGTSLIGLEESVSLEDCLLISGSSRLDVLEVLEVPDVEATGGRFFSA</sequence>
<proteinExistence type="predicted"/>
<evidence type="ECO:0000313" key="1">
    <source>
        <dbReference type="EMBL" id="CAG8581875.1"/>
    </source>
</evidence>
<reference evidence="1" key="1">
    <citation type="submission" date="2021-06" db="EMBL/GenBank/DDBJ databases">
        <authorList>
            <person name="Kallberg Y."/>
            <person name="Tangrot J."/>
            <person name="Rosling A."/>
        </authorList>
    </citation>
    <scope>NUCLEOTIDE SEQUENCE</scope>
    <source>
        <strain evidence="1">MA453B</strain>
    </source>
</reference>
<name>A0A9N9G3C8_9GLOM</name>
<dbReference type="EMBL" id="CAJVPY010003114">
    <property type="protein sequence ID" value="CAG8581875.1"/>
    <property type="molecule type" value="Genomic_DNA"/>
</dbReference>
<protein>
    <submittedName>
        <fullName evidence="1">16461_t:CDS:1</fullName>
    </submittedName>
</protein>
<gene>
    <name evidence="1" type="ORF">DERYTH_LOCUS6730</name>
</gene>
<dbReference type="Proteomes" id="UP000789405">
    <property type="component" value="Unassembled WGS sequence"/>
</dbReference>
<keyword evidence="2" id="KW-1185">Reference proteome</keyword>
<comment type="caution">
    <text evidence="1">The sequence shown here is derived from an EMBL/GenBank/DDBJ whole genome shotgun (WGS) entry which is preliminary data.</text>
</comment>
<accession>A0A9N9G3C8</accession>